<gene>
    <name evidence="1" type="ORF">BOTBODRAFT_33744</name>
</gene>
<reference evidence="2" key="1">
    <citation type="journal article" date="2014" name="Proc. Natl. Acad. Sci. U.S.A.">
        <title>Extensive sampling of basidiomycete genomes demonstrates inadequacy of the white-rot/brown-rot paradigm for wood decay fungi.</title>
        <authorList>
            <person name="Riley R."/>
            <person name="Salamov A.A."/>
            <person name="Brown D.W."/>
            <person name="Nagy L.G."/>
            <person name="Floudas D."/>
            <person name="Held B.W."/>
            <person name="Levasseur A."/>
            <person name="Lombard V."/>
            <person name="Morin E."/>
            <person name="Otillar R."/>
            <person name="Lindquist E.A."/>
            <person name="Sun H."/>
            <person name="LaButti K.M."/>
            <person name="Schmutz J."/>
            <person name="Jabbour D."/>
            <person name="Luo H."/>
            <person name="Baker S.E."/>
            <person name="Pisabarro A.G."/>
            <person name="Walton J.D."/>
            <person name="Blanchette R.A."/>
            <person name="Henrissat B."/>
            <person name="Martin F."/>
            <person name="Cullen D."/>
            <person name="Hibbett D.S."/>
            <person name="Grigoriev I.V."/>
        </authorList>
    </citation>
    <scope>NUCLEOTIDE SEQUENCE [LARGE SCALE GENOMIC DNA]</scope>
    <source>
        <strain evidence="2">FD-172 SS1</strain>
    </source>
</reference>
<protein>
    <submittedName>
        <fullName evidence="1">Uncharacterized protein</fullName>
    </submittedName>
</protein>
<dbReference type="InParanoid" id="A0A067MC36"/>
<evidence type="ECO:0000313" key="2">
    <source>
        <dbReference type="Proteomes" id="UP000027195"/>
    </source>
</evidence>
<dbReference type="OrthoDB" id="2104739at2759"/>
<sequence>MGCLPVFAASLPYGPLITLTSTDPNLPLPDPRYLGLHAACAKVIHASGAAEVAEQMTKDVEGINVLAEDGSSSDILSAAFSLASVSVYEGAVPEAITI</sequence>
<organism evidence="1 2">
    <name type="scientific">Botryobasidium botryosum (strain FD-172 SS1)</name>
    <dbReference type="NCBI Taxonomy" id="930990"/>
    <lineage>
        <taxon>Eukaryota</taxon>
        <taxon>Fungi</taxon>
        <taxon>Dikarya</taxon>
        <taxon>Basidiomycota</taxon>
        <taxon>Agaricomycotina</taxon>
        <taxon>Agaricomycetes</taxon>
        <taxon>Cantharellales</taxon>
        <taxon>Botryobasidiaceae</taxon>
        <taxon>Botryobasidium</taxon>
    </lineage>
</organism>
<name>A0A067MC36_BOTB1</name>
<dbReference type="EMBL" id="KL198045">
    <property type="protein sequence ID" value="KDQ13134.1"/>
    <property type="molecule type" value="Genomic_DNA"/>
</dbReference>
<dbReference type="AlphaFoldDB" id="A0A067MC36"/>
<proteinExistence type="predicted"/>
<evidence type="ECO:0000313" key="1">
    <source>
        <dbReference type="EMBL" id="KDQ13134.1"/>
    </source>
</evidence>
<accession>A0A067MC36</accession>
<dbReference type="Proteomes" id="UP000027195">
    <property type="component" value="Unassembled WGS sequence"/>
</dbReference>
<keyword evidence="2" id="KW-1185">Reference proteome</keyword>
<dbReference type="HOGENOM" id="CLU_2333365_0_0_1"/>